<accession>A0ABT4AYF6</accession>
<dbReference type="Proteomes" id="UP001151002">
    <property type="component" value="Unassembled WGS sequence"/>
</dbReference>
<comment type="similarity">
    <text evidence="4">Belongs to the arginase family.</text>
</comment>
<evidence type="ECO:0000256" key="2">
    <source>
        <dbReference type="ARBA" id="ARBA00022801"/>
    </source>
</evidence>
<evidence type="ECO:0000256" key="4">
    <source>
        <dbReference type="PROSITE-ProRule" id="PRU00742"/>
    </source>
</evidence>
<dbReference type="Pfam" id="PF00491">
    <property type="entry name" value="Arginase"/>
    <property type="match status" value="1"/>
</dbReference>
<keyword evidence="6" id="KW-1185">Reference proteome</keyword>
<dbReference type="PANTHER" id="PTHR43782">
    <property type="entry name" value="ARGINASE"/>
    <property type="match status" value="1"/>
</dbReference>
<keyword evidence="2" id="KW-0378">Hydrolase</keyword>
<dbReference type="PROSITE" id="PS51409">
    <property type="entry name" value="ARGINASE_2"/>
    <property type="match status" value="1"/>
</dbReference>
<dbReference type="SUPFAM" id="SSF52768">
    <property type="entry name" value="Arginase/deacetylase"/>
    <property type="match status" value="1"/>
</dbReference>
<dbReference type="PANTHER" id="PTHR43782:SF3">
    <property type="entry name" value="ARGINASE"/>
    <property type="match status" value="1"/>
</dbReference>
<proteinExistence type="inferred from homology"/>
<sequence>MTTILVPYHGNERFPDDTIPVRPDVTVDPELEGDDWEQLARLNNATAEAVAAAGDRPLVFSGDCLIAGGVVAGLQRAGVDPAIVWFDGHGDVHTLETTTSGYLGGLSLRLVNGAHPELYADRIGLRPIAPERAVLADARDLDPAEAAYLLTSATRRLTVPEVDPDTVPPGPLLVHVDADVLDADELPGLRFPVPGGPSTGDLLAACERLLATGRVAALHVACTWHSPASALHAELLRALAG</sequence>
<evidence type="ECO:0000256" key="3">
    <source>
        <dbReference type="ARBA" id="ARBA00023211"/>
    </source>
</evidence>
<keyword evidence="1" id="KW-0479">Metal-binding</keyword>
<evidence type="ECO:0000313" key="5">
    <source>
        <dbReference type="EMBL" id="MCY1139277.1"/>
    </source>
</evidence>
<dbReference type="EMBL" id="JAPNTZ010000005">
    <property type="protein sequence ID" value="MCY1139277.1"/>
    <property type="molecule type" value="Genomic_DNA"/>
</dbReference>
<dbReference type="CDD" id="cd09999">
    <property type="entry name" value="Arginase-like_1"/>
    <property type="match status" value="1"/>
</dbReference>
<keyword evidence="3" id="KW-0464">Manganese</keyword>
<evidence type="ECO:0000313" key="6">
    <source>
        <dbReference type="Proteomes" id="UP001151002"/>
    </source>
</evidence>
<dbReference type="InterPro" id="IPR023696">
    <property type="entry name" value="Ureohydrolase_dom_sf"/>
</dbReference>
<reference evidence="5" key="1">
    <citation type="submission" date="2022-11" db="EMBL/GenBank/DDBJ databases">
        <authorList>
            <person name="Somphong A."/>
            <person name="Phongsopitanun W."/>
        </authorList>
    </citation>
    <scope>NUCLEOTIDE SEQUENCE</scope>
    <source>
        <strain evidence="5">Pm04-4</strain>
    </source>
</reference>
<comment type="caution">
    <text evidence="5">The sequence shown here is derived from an EMBL/GenBank/DDBJ whole genome shotgun (WGS) entry which is preliminary data.</text>
</comment>
<dbReference type="PRINTS" id="PR00116">
    <property type="entry name" value="ARGINASE"/>
</dbReference>
<dbReference type="Gene3D" id="3.40.800.10">
    <property type="entry name" value="Ureohydrolase domain"/>
    <property type="match status" value="1"/>
</dbReference>
<dbReference type="InterPro" id="IPR006035">
    <property type="entry name" value="Ureohydrolase"/>
</dbReference>
<gene>
    <name evidence="5" type="ORF">OWR29_14855</name>
</gene>
<organism evidence="5 6">
    <name type="scientific">Paractinoplanes pyxinae</name>
    <dbReference type="NCBI Taxonomy" id="2997416"/>
    <lineage>
        <taxon>Bacteria</taxon>
        <taxon>Bacillati</taxon>
        <taxon>Actinomycetota</taxon>
        <taxon>Actinomycetes</taxon>
        <taxon>Micromonosporales</taxon>
        <taxon>Micromonosporaceae</taxon>
        <taxon>Paractinoplanes</taxon>
    </lineage>
</organism>
<evidence type="ECO:0000256" key="1">
    <source>
        <dbReference type="ARBA" id="ARBA00022723"/>
    </source>
</evidence>
<name>A0ABT4AYF6_9ACTN</name>
<dbReference type="RefSeq" id="WP_267563391.1">
    <property type="nucleotide sequence ID" value="NZ_JAPNTZ010000005.1"/>
</dbReference>
<protein>
    <submittedName>
        <fullName evidence="5">Arginase family protein</fullName>
    </submittedName>
</protein>